<protein>
    <recommendedName>
        <fullName evidence="3">Lipoprotein</fullName>
    </recommendedName>
</protein>
<dbReference type="RefSeq" id="WP_377541655.1">
    <property type="nucleotide sequence ID" value="NZ_JBHSBN010000001.1"/>
</dbReference>
<organism evidence="1 2">
    <name type="scientific">Micromonospora zhanjiangensis</name>
    <dbReference type="NCBI Taxonomy" id="1522057"/>
    <lineage>
        <taxon>Bacteria</taxon>
        <taxon>Bacillati</taxon>
        <taxon>Actinomycetota</taxon>
        <taxon>Actinomycetes</taxon>
        <taxon>Micromonosporales</taxon>
        <taxon>Micromonosporaceae</taxon>
        <taxon>Micromonospora</taxon>
    </lineage>
</organism>
<reference evidence="2" key="1">
    <citation type="journal article" date="2019" name="Int. J. Syst. Evol. Microbiol.">
        <title>The Global Catalogue of Microorganisms (GCM) 10K type strain sequencing project: providing services to taxonomists for standard genome sequencing and annotation.</title>
        <authorList>
            <consortium name="The Broad Institute Genomics Platform"/>
            <consortium name="The Broad Institute Genome Sequencing Center for Infectious Disease"/>
            <person name="Wu L."/>
            <person name="Ma J."/>
        </authorList>
    </citation>
    <scope>NUCLEOTIDE SEQUENCE [LARGE SCALE GENOMIC DNA]</scope>
    <source>
        <strain evidence="2">2902at01</strain>
    </source>
</reference>
<sequence length="276" mass="28529">MRRHTGATALIRRGTVTLTALAVTVAGVSGCGAVERAGSAGSASPAPSASKSPKEILLASVPDDAKGPVRFSGKDATNDITGSVDPAAKAIQLNTSIEDPEHRFTMQMGYLIIGQQVWMKVSFKAAKGVTGLPKLPNKWLKLDPAKVTDKDATPAYDGADQGNAGHLFNAATTVQDKGNGEYAGVIDLTDGTAAQVLDADQMKALGQQAKSIPFRATLGPDHNLASLTMDVPAAGKNKAFTYVVKYSEYGHAPKLGAPAADQAQDAPAAAYDLLNG</sequence>
<dbReference type="PROSITE" id="PS51257">
    <property type="entry name" value="PROKAR_LIPOPROTEIN"/>
    <property type="match status" value="1"/>
</dbReference>
<comment type="caution">
    <text evidence="1">The sequence shown here is derived from an EMBL/GenBank/DDBJ whole genome shotgun (WGS) entry which is preliminary data.</text>
</comment>
<dbReference type="EMBL" id="JBHSBN010000001">
    <property type="protein sequence ID" value="MFC4104731.1"/>
    <property type="molecule type" value="Genomic_DNA"/>
</dbReference>
<proteinExistence type="predicted"/>
<evidence type="ECO:0000313" key="1">
    <source>
        <dbReference type="EMBL" id="MFC4104731.1"/>
    </source>
</evidence>
<dbReference type="Proteomes" id="UP001595868">
    <property type="component" value="Unassembled WGS sequence"/>
</dbReference>
<keyword evidence="2" id="KW-1185">Reference proteome</keyword>
<accession>A0ABV8KFG1</accession>
<gene>
    <name evidence="1" type="ORF">ACFOX0_02095</name>
</gene>
<evidence type="ECO:0000313" key="2">
    <source>
        <dbReference type="Proteomes" id="UP001595868"/>
    </source>
</evidence>
<name>A0ABV8KFG1_9ACTN</name>
<evidence type="ECO:0008006" key="3">
    <source>
        <dbReference type="Google" id="ProtNLM"/>
    </source>
</evidence>